<dbReference type="Pfam" id="PF01740">
    <property type="entry name" value="STAS"/>
    <property type="match status" value="1"/>
</dbReference>
<feature type="domain" description="STAS" evidence="3">
    <location>
        <begin position="1"/>
        <end position="110"/>
    </location>
</feature>
<dbReference type="InterPro" id="IPR002645">
    <property type="entry name" value="STAS_dom"/>
</dbReference>
<reference evidence="4 5" key="1">
    <citation type="submission" date="2022-03" db="EMBL/GenBank/DDBJ databases">
        <title>Sinomonas sp. isolated from a soil.</title>
        <authorList>
            <person name="Han J."/>
            <person name="Kim D.-U."/>
        </authorList>
    </citation>
    <scope>NUCLEOTIDE SEQUENCE [LARGE SCALE GENOMIC DNA]</scope>
    <source>
        <strain evidence="4 5">5-5</strain>
    </source>
</reference>
<dbReference type="CDD" id="cd07043">
    <property type="entry name" value="STAS_anti-anti-sigma_factors"/>
    <property type="match status" value="1"/>
</dbReference>
<name>A0ABS9U716_9MICC</name>
<dbReference type="InterPro" id="IPR036513">
    <property type="entry name" value="STAS_dom_sf"/>
</dbReference>
<evidence type="ECO:0000256" key="1">
    <source>
        <dbReference type="ARBA" id="ARBA00009013"/>
    </source>
</evidence>
<dbReference type="EMBL" id="JAKZBV010000002">
    <property type="protein sequence ID" value="MCH6472475.1"/>
    <property type="molecule type" value="Genomic_DNA"/>
</dbReference>
<evidence type="ECO:0000313" key="4">
    <source>
        <dbReference type="EMBL" id="MCH6472475.1"/>
    </source>
</evidence>
<dbReference type="NCBIfam" id="TIGR00377">
    <property type="entry name" value="ant_ant_sig"/>
    <property type="match status" value="1"/>
</dbReference>
<comment type="similarity">
    <text evidence="1 2">Belongs to the anti-sigma-factor antagonist family.</text>
</comment>
<comment type="caution">
    <text evidence="4">The sequence shown here is derived from an EMBL/GenBank/DDBJ whole genome shotgun (WGS) entry which is preliminary data.</text>
</comment>
<dbReference type="RefSeq" id="WP_241056649.1">
    <property type="nucleotide sequence ID" value="NZ_JAKZBV010000002.1"/>
</dbReference>
<evidence type="ECO:0000313" key="5">
    <source>
        <dbReference type="Proteomes" id="UP001202922"/>
    </source>
</evidence>
<organism evidence="4 5">
    <name type="scientific">Sinomonas terrae</name>
    <dbReference type="NCBI Taxonomy" id="2908838"/>
    <lineage>
        <taxon>Bacteria</taxon>
        <taxon>Bacillati</taxon>
        <taxon>Actinomycetota</taxon>
        <taxon>Actinomycetes</taxon>
        <taxon>Micrococcales</taxon>
        <taxon>Micrococcaceae</taxon>
        <taxon>Sinomonas</taxon>
    </lineage>
</organism>
<dbReference type="SUPFAM" id="SSF52091">
    <property type="entry name" value="SpoIIaa-like"/>
    <property type="match status" value="1"/>
</dbReference>
<dbReference type="Proteomes" id="UP001202922">
    <property type="component" value="Unassembled WGS sequence"/>
</dbReference>
<sequence length="114" mass="12059">MEITSADRPGYREIALSGRVNLNSAGQLAEAVDRAVAEGEPRIVLDLAGVPTMDSTGLGALVTACRAARQAGGDLRIVKARPAVRELLERTNVARVLPLHATAEEAFPDQATNR</sequence>
<dbReference type="PROSITE" id="PS50801">
    <property type="entry name" value="STAS"/>
    <property type="match status" value="1"/>
</dbReference>
<dbReference type="PANTHER" id="PTHR33495:SF2">
    <property type="entry name" value="ANTI-SIGMA FACTOR ANTAGONIST TM_1081-RELATED"/>
    <property type="match status" value="1"/>
</dbReference>
<proteinExistence type="inferred from homology"/>
<dbReference type="Gene3D" id="3.30.750.24">
    <property type="entry name" value="STAS domain"/>
    <property type="match status" value="1"/>
</dbReference>
<protein>
    <recommendedName>
        <fullName evidence="2">Anti-sigma factor antagonist</fullName>
    </recommendedName>
</protein>
<evidence type="ECO:0000256" key="2">
    <source>
        <dbReference type="RuleBase" id="RU003749"/>
    </source>
</evidence>
<dbReference type="PANTHER" id="PTHR33495">
    <property type="entry name" value="ANTI-SIGMA FACTOR ANTAGONIST TM_1081-RELATED-RELATED"/>
    <property type="match status" value="1"/>
</dbReference>
<dbReference type="InterPro" id="IPR003658">
    <property type="entry name" value="Anti-sigma_ant"/>
</dbReference>
<gene>
    <name evidence="4" type="ORF">L0M17_21335</name>
</gene>
<keyword evidence="5" id="KW-1185">Reference proteome</keyword>
<accession>A0ABS9U716</accession>
<evidence type="ECO:0000259" key="3">
    <source>
        <dbReference type="PROSITE" id="PS50801"/>
    </source>
</evidence>